<proteinExistence type="predicted"/>
<protein>
    <submittedName>
        <fullName evidence="1">Uncharacterized protein</fullName>
    </submittedName>
</protein>
<sequence length="71" mass="8871">MKLLFDVYFKNLKIEHLKQWEDYMYKLYVIEDADYFTAKFLKESRMFTFYRANSVYGRGWGEKIYQWVVES</sequence>
<evidence type="ECO:0000313" key="1">
    <source>
        <dbReference type="EMBL" id="VAX37991.1"/>
    </source>
</evidence>
<dbReference type="EMBL" id="UOGJ01000146">
    <property type="protein sequence ID" value="VAX37991.1"/>
    <property type="molecule type" value="Genomic_DNA"/>
</dbReference>
<organism evidence="1">
    <name type="scientific">hydrothermal vent metagenome</name>
    <dbReference type="NCBI Taxonomy" id="652676"/>
    <lineage>
        <taxon>unclassified sequences</taxon>
        <taxon>metagenomes</taxon>
        <taxon>ecological metagenomes</taxon>
    </lineage>
</organism>
<name>A0A3B1DGH5_9ZZZZ</name>
<accession>A0A3B1DGH5</accession>
<dbReference type="AlphaFoldDB" id="A0A3B1DGH5"/>
<reference evidence="1" key="1">
    <citation type="submission" date="2018-06" db="EMBL/GenBank/DDBJ databases">
        <authorList>
            <person name="Zhirakovskaya E."/>
        </authorList>
    </citation>
    <scope>NUCLEOTIDE SEQUENCE</scope>
</reference>
<gene>
    <name evidence="1" type="ORF">MNBD_UNCLBAC01-356</name>
</gene>